<accession>L8HQS1</accession>
<proteinExistence type="predicted"/>
<feature type="region of interest" description="Disordered" evidence="1">
    <location>
        <begin position="344"/>
        <end position="367"/>
    </location>
</feature>
<sequence length="367" mass="40172">MELSEGSEAGQRDGRISHLQTMTHPGNPGGELGGRALLRSSKFTDQEPPVSVLVTVGAAAERFDLHPEIQRKMGFHRVCRRVSVGCRLRGEEMYQARPLSRNLFLYTFLQNHGPGFLDDQDSGLPGVTSILEFHPISPYSDSPHYLAMQLASIADEMELRLLLPQFVEPFWMTMYSLFFPYSHVGLRDVLRSFMAAFTNLRENRRLWSFLTLRDRGRGLNGRASCQLEVLTCRHLHPTGVAQPVARAGAVPAGGGDAQLGVPPPLTELLLLPAPSTAGVLFGLHELDHSLITSRCLKPAVRDTFLWAVSASYNWAICPPCVRSSRATCWGSSCPQGAEKLLGRGAGAGSQAPTLRAQPTPDLTQGSF</sequence>
<reference evidence="2 3" key="1">
    <citation type="journal article" date="2012" name="Nat. Genet.">
        <title>The yak genome and adaptation to life at high altitude.</title>
        <authorList>
            <person name="Qiu Q."/>
            <person name="Zhang G."/>
            <person name="Ma T."/>
            <person name="Qian W."/>
            <person name="Wang J."/>
            <person name="Ye Z."/>
            <person name="Cao C."/>
            <person name="Hu Q."/>
            <person name="Kim J."/>
            <person name="Larkin D.M."/>
            <person name="Auvil L."/>
            <person name="Capitanu B."/>
            <person name="Ma J."/>
            <person name="Lewin H.A."/>
            <person name="Qian X."/>
            <person name="Lang Y."/>
            <person name="Zhou R."/>
            <person name="Wang L."/>
            <person name="Wang K."/>
            <person name="Xia J."/>
            <person name="Liao S."/>
            <person name="Pan S."/>
            <person name="Lu X."/>
            <person name="Hou H."/>
            <person name="Wang Y."/>
            <person name="Zang X."/>
            <person name="Yin Y."/>
            <person name="Ma H."/>
            <person name="Zhang J."/>
            <person name="Wang Z."/>
            <person name="Zhang Y."/>
            <person name="Zhang D."/>
            <person name="Yonezawa T."/>
            <person name="Hasegawa M."/>
            <person name="Zhong Y."/>
            <person name="Liu W."/>
            <person name="Zhang Y."/>
            <person name="Huang Z."/>
            <person name="Zhang S."/>
            <person name="Long R."/>
            <person name="Yang H."/>
            <person name="Wang J."/>
            <person name="Lenstra J.A."/>
            <person name="Cooper D.N."/>
            <person name="Wu Y."/>
            <person name="Wang J."/>
            <person name="Shi P."/>
            <person name="Wang J."/>
            <person name="Liu J."/>
        </authorList>
    </citation>
    <scope>NUCLEOTIDE SEQUENCE [LARGE SCALE GENOMIC DNA]</scope>
    <source>
        <strain evidence="3">yakQH1</strain>
    </source>
</reference>
<evidence type="ECO:0000313" key="3">
    <source>
        <dbReference type="Proteomes" id="UP000011080"/>
    </source>
</evidence>
<dbReference type="PANTHER" id="PTHR15018">
    <property type="entry name" value="BCL-2-INTERACTING KILLER"/>
    <property type="match status" value="1"/>
</dbReference>
<dbReference type="InterPro" id="IPR024579">
    <property type="entry name" value="Bcl2-int_killer"/>
</dbReference>
<dbReference type="GO" id="GO:0008637">
    <property type="term" value="P:apoptotic mitochondrial changes"/>
    <property type="evidence" value="ECO:0007669"/>
    <property type="project" value="TreeGrafter"/>
</dbReference>
<dbReference type="Proteomes" id="UP000011080">
    <property type="component" value="Unassembled WGS sequence"/>
</dbReference>
<feature type="region of interest" description="Disordered" evidence="1">
    <location>
        <begin position="1"/>
        <end position="35"/>
    </location>
</feature>
<dbReference type="AlphaFoldDB" id="L8HQS1"/>
<name>L8HQS1_9CETA</name>
<dbReference type="GO" id="GO:0008584">
    <property type="term" value="P:male gonad development"/>
    <property type="evidence" value="ECO:0007669"/>
    <property type="project" value="TreeGrafter"/>
</dbReference>
<dbReference type="PANTHER" id="PTHR15018:SF1">
    <property type="entry name" value="BCL-2-INTERACTING KILLER"/>
    <property type="match status" value="1"/>
</dbReference>
<dbReference type="EMBL" id="JH884238">
    <property type="protein sequence ID" value="ELR45377.1"/>
    <property type="molecule type" value="Genomic_DNA"/>
</dbReference>
<protein>
    <submittedName>
        <fullName evidence="2">Bcl-2-interacting killer</fullName>
    </submittedName>
</protein>
<gene>
    <name evidence="2" type="ORF">M91_11292</name>
</gene>
<organism evidence="2 3">
    <name type="scientific">Bos mutus</name>
    <name type="common">wild yak</name>
    <dbReference type="NCBI Taxonomy" id="72004"/>
    <lineage>
        <taxon>Eukaryota</taxon>
        <taxon>Metazoa</taxon>
        <taxon>Chordata</taxon>
        <taxon>Craniata</taxon>
        <taxon>Vertebrata</taxon>
        <taxon>Euteleostomi</taxon>
        <taxon>Mammalia</taxon>
        <taxon>Eutheria</taxon>
        <taxon>Laurasiatheria</taxon>
        <taxon>Artiodactyla</taxon>
        <taxon>Ruminantia</taxon>
        <taxon>Pecora</taxon>
        <taxon>Bovidae</taxon>
        <taxon>Bovinae</taxon>
        <taxon>Bos</taxon>
    </lineage>
</organism>
<evidence type="ECO:0000256" key="1">
    <source>
        <dbReference type="SAM" id="MobiDB-lite"/>
    </source>
</evidence>
<evidence type="ECO:0000313" key="2">
    <source>
        <dbReference type="EMBL" id="ELR45377.1"/>
    </source>
</evidence>
<dbReference type="Pfam" id="PF12201">
    <property type="entry name" value="bcl-2I13"/>
    <property type="match status" value="1"/>
</dbReference>